<evidence type="ECO:0000313" key="2">
    <source>
        <dbReference type="EMBL" id="CAB4162979.1"/>
    </source>
</evidence>
<evidence type="ECO:0000313" key="1">
    <source>
        <dbReference type="EMBL" id="CAB4143701.1"/>
    </source>
</evidence>
<proteinExistence type="predicted"/>
<protein>
    <submittedName>
        <fullName evidence="2">Uncharacterized protein</fullName>
    </submittedName>
</protein>
<organism evidence="2">
    <name type="scientific">uncultured Caudovirales phage</name>
    <dbReference type="NCBI Taxonomy" id="2100421"/>
    <lineage>
        <taxon>Viruses</taxon>
        <taxon>Duplodnaviria</taxon>
        <taxon>Heunggongvirae</taxon>
        <taxon>Uroviricota</taxon>
        <taxon>Caudoviricetes</taxon>
        <taxon>Peduoviridae</taxon>
        <taxon>Maltschvirus</taxon>
        <taxon>Maltschvirus maltsch</taxon>
    </lineage>
</organism>
<name>A0A6J5NU45_9CAUD</name>
<reference evidence="2" key="1">
    <citation type="submission" date="2020-04" db="EMBL/GenBank/DDBJ databases">
        <authorList>
            <person name="Chiriac C."/>
            <person name="Salcher M."/>
            <person name="Ghai R."/>
            <person name="Kavagutti S V."/>
        </authorList>
    </citation>
    <scope>NUCLEOTIDE SEQUENCE</scope>
</reference>
<gene>
    <name evidence="1" type="ORF">UFOVP436_212</name>
    <name evidence="2" type="ORF">UFOVP784_212</name>
</gene>
<sequence>MCGILFPRSQMLSLGGAKVPPIELNIDYMNTNHFEWHQSICLYAIIGKSFLHKRKKEKGKWKI</sequence>
<dbReference type="EMBL" id="LR796418">
    <property type="protein sequence ID" value="CAB4143701.1"/>
    <property type="molecule type" value="Genomic_DNA"/>
</dbReference>
<dbReference type="EMBL" id="LR796737">
    <property type="protein sequence ID" value="CAB4162979.1"/>
    <property type="molecule type" value="Genomic_DNA"/>
</dbReference>
<accession>A0A6J5NU45</accession>